<reference evidence="3 4" key="1">
    <citation type="submission" date="2023-03" db="EMBL/GenBank/DDBJ databases">
        <title>Genome sequence of Lichtheimia ornata CBS 291.66.</title>
        <authorList>
            <person name="Mohabir J.T."/>
            <person name="Shea T.P."/>
            <person name="Kurbessoian T."/>
            <person name="Berby B."/>
            <person name="Fontaine J."/>
            <person name="Livny J."/>
            <person name="Gnirke A."/>
            <person name="Stajich J.E."/>
            <person name="Cuomo C.A."/>
        </authorList>
    </citation>
    <scope>NUCLEOTIDE SEQUENCE [LARGE SCALE GENOMIC DNA]</scope>
    <source>
        <strain evidence="3">CBS 291.66</strain>
    </source>
</reference>
<protein>
    <submittedName>
        <fullName evidence="3">Uncharacterized protein</fullName>
    </submittedName>
</protein>
<organism evidence="3 4">
    <name type="scientific">Lichtheimia ornata</name>
    <dbReference type="NCBI Taxonomy" id="688661"/>
    <lineage>
        <taxon>Eukaryota</taxon>
        <taxon>Fungi</taxon>
        <taxon>Fungi incertae sedis</taxon>
        <taxon>Mucoromycota</taxon>
        <taxon>Mucoromycotina</taxon>
        <taxon>Mucoromycetes</taxon>
        <taxon>Mucorales</taxon>
        <taxon>Lichtheimiaceae</taxon>
        <taxon>Lichtheimia</taxon>
    </lineage>
</organism>
<dbReference type="AlphaFoldDB" id="A0AAD7V9F7"/>
<proteinExistence type="predicted"/>
<feature type="region of interest" description="Disordered" evidence="2">
    <location>
        <begin position="1"/>
        <end position="61"/>
    </location>
</feature>
<sequence length="258" mass="28541">MPSSIATSTSTSPKSFKWTTQRIKSGRVHKRTTSSASSRSTKKSASHNATTSKRNGATREESIRQLESELNYTYDTLATIYVMFGSLEHAYTSCKPEMDQSQNATRLSDKEKELLTQFDDLGLQVTHLERQLVKLEKRLAELRSSAPSPVVANNNIIQQQQQDTVSCATTSPDVLFDASPIVSPATSPYLSYPPAEAVTPSSSYSTAFYPESDISLCGSQSFQYPIQQQAYFPSEPSSMLFDTSSMMYGYWPATVAPF</sequence>
<name>A0AAD7V9F7_9FUNG</name>
<dbReference type="EMBL" id="JARTCD010000011">
    <property type="protein sequence ID" value="KAJ8660886.1"/>
    <property type="molecule type" value="Genomic_DNA"/>
</dbReference>
<keyword evidence="1" id="KW-0175">Coiled coil</keyword>
<evidence type="ECO:0000256" key="1">
    <source>
        <dbReference type="SAM" id="Coils"/>
    </source>
</evidence>
<keyword evidence="4" id="KW-1185">Reference proteome</keyword>
<dbReference type="RefSeq" id="XP_058345799.1">
    <property type="nucleotide sequence ID" value="XM_058483600.1"/>
</dbReference>
<accession>A0AAD7V9F7</accession>
<feature type="coiled-coil region" evidence="1">
    <location>
        <begin position="118"/>
        <end position="145"/>
    </location>
</feature>
<dbReference type="GeneID" id="83210943"/>
<feature type="compositionally biased region" description="Low complexity" evidence="2">
    <location>
        <begin position="1"/>
        <end position="15"/>
    </location>
</feature>
<gene>
    <name evidence="3" type="ORF">O0I10_003530</name>
</gene>
<evidence type="ECO:0000313" key="3">
    <source>
        <dbReference type="EMBL" id="KAJ8660886.1"/>
    </source>
</evidence>
<comment type="caution">
    <text evidence="3">The sequence shown here is derived from an EMBL/GenBank/DDBJ whole genome shotgun (WGS) entry which is preliminary data.</text>
</comment>
<evidence type="ECO:0000313" key="4">
    <source>
        <dbReference type="Proteomes" id="UP001234581"/>
    </source>
</evidence>
<dbReference type="Proteomes" id="UP001234581">
    <property type="component" value="Unassembled WGS sequence"/>
</dbReference>
<evidence type="ECO:0000256" key="2">
    <source>
        <dbReference type="SAM" id="MobiDB-lite"/>
    </source>
</evidence>